<dbReference type="EMBL" id="BMAV01007247">
    <property type="protein sequence ID" value="GFY49983.1"/>
    <property type="molecule type" value="Genomic_DNA"/>
</dbReference>
<keyword evidence="3" id="KW-1185">Reference proteome</keyword>
<reference evidence="2" key="1">
    <citation type="submission" date="2020-08" db="EMBL/GenBank/DDBJ databases">
        <title>Multicomponent nature underlies the extraordinary mechanical properties of spider dragline silk.</title>
        <authorList>
            <person name="Kono N."/>
            <person name="Nakamura H."/>
            <person name="Mori M."/>
            <person name="Yoshida Y."/>
            <person name="Ohtoshi R."/>
            <person name="Malay A.D."/>
            <person name="Moran D.A.P."/>
            <person name="Tomita M."/>
            <person name="Numata K."/>
            <person name="Arakawa K."/>
        </authorList>
    </citation>
    <scope>NUCLEOTIDE SEQUENCE</scope>
</reference>
<comment type="caution">
    <text evidence="2">The sequence shown here is derived from an EMBL/GenBank/DDBJ whole genome shotgun (WGS) entry which is preliminary data.</text>
</comment>
<organism evidence="2 3">
    <name type="scientific">Trichonephila inaurata madagascariensis</name>
    <dbReference type="NCBI Taxonomy" id="2747483"/>
    <lineage>
        <taxon>Eukaryota</taxon>
        <taxon>Metazoa</taxon>
        <taxon>Ecdysozoa</taxon>
        <taxon>Arthropoda</taxon>
        <taxon>Chelicerata</taxon>
        <taxon>Arachnida</taxon>
        <taxon>Araneae</taxon>
        <taxon>Araneomorphae</taxon>
        <taxon>Entelegynae</taxon>
        <taxon>Araneoidea</taxon>
        <taxon>Nephilidae</taxon>
        <taxon>Trichonephila</taxon>
        <taxon>Trichonephila inaurata</taxon>
    </lineage>
</organism>
<evidence type="ECO:0000313" key="3">
    <source>
        <dbReference type="Proteomes" id="UP000886998"/>
    </source>
</evidence>
<accession>A0A8X7C0R3</accession>
<dbReference type="AlphaFoldDB" id="A0A8X7C0R3"/>
<sequence>MAIAYGRRCTYSNLEIRRRYTESEIQRCPQRIKTPEIKMYNEVEKLLLKSSVILLIAFIAALIMRNSFSIAHPRIELKKMRQTSAINDIVSFPVQQNVSPITECRLQRYLQ</sequence>
<evidence type="ECO:0000256" key="1">
    <source>
        <dbReference type="SAM" id="Phobius"/>
    </source>
</evidence>
<protein>
    <submittedName>
        <fullName evidence="2">Uncharacterized protein</fullName>
    </submittedName>
</protein>
<gene>
    <name evidence="2" type="ORF">TNIN_223351</name>
</gene>
<proteinExistence type="predicted"/>
<keyword evidence="1" id="KW-1133">Transmembrane helix</keyword>
<feature type="non-terminal residue" evidence="2">
    <location>
        <position position="111"/>
    </location>
</feature>
<feature type="transmembrane region" description="Helical" evidence="1">
    <location>
        <begin position="46"/>
        <end position="64"/>
    </location>
</feature>
<keyword evidence="1" id="KW-0812">Transmembrane</keyword>
<keyword evidence="1" id="KW-0472">Membrane</keyword>
<name>A0A8X7C0R3_9ARAC</name>
<dbReference type="Proteomes" id="UP000886998">
    <property type="component" value="Unassembled WGS sequence"/>
</dbReference>
<evidence type="ECO:0000313" key="2">
    <source>
        <dbReference type="EMBL" id="GFY49983.1"/>
    </source>
</evidence>